<dbReference type="OrthoDB" id="517867at2"/>
<evidence type="ECO:0000313" key="3">
    <source>
        <dbReference type="EMBL" id="PWA08985.1"/>
    </source>
</evidence>
<feature type="domain" description="DUF2241" evidence="1">
    <location>
        <begin position="3"/>
        <end position="69"/>
    </location>
</feature>
<dbReference type="RefSeq" id="WP_116763116.1">
    <property type="nucleotide sequence ID" value="NZ_QCZH01000009.1"/>
</dbReference>
<proteinExistence type="predicted"/>
<dbReference type="EMBL" id="QCZH01000009">
    <property type="protein sequence ID" value="PWA08985.1"/>
    <property type="molecule type" value="Genomic_DNA"/>
</dbReference>
<sequence>MEGEKNLEKLLKTMKPSHNVGDYVFCAVDDIAALNNSDIVMFFRETERFTIIIKKELADSLKLEYSFVASWITLTVYSSLEAVGLTAAFSKALSQEGISCNVVAAFYHDHIFVSKKDTDKAMEILNHFAK</sequence>
<keyword evidence="4" id="KW-1185">Reference proteome</keyword>
<dbReference type="PANTHER" id="PTHR39199:SF1">
    <property type="entry name" value="BLR5128 PROTEIN"/>
    <property type="match status" value="1"/>
</dbReference>
<dbReference type="AlphaFoldDB" id="A0A2U1JVH9"/>
<organism evidence="3 4">
    <name type="scientific">Flavobacterium laiguense</name>
    <dbReference type="NCBI Taxonomy" id="2169409"/>
    <lineage>
        <taxon>Bacteria</taxon>
        <taxon>Pseudomonadati</taxon>
        <taxon>Bacteroidota</taxon>
        <taxon>Flavobacteriia</taxon>
        <taxon>Flavobacteriales</taxon>
        <taxon>Flavobacteriaceae</taxon>
        <taxon>Flavobacterium</taxon>
    </lineage>
</organism>
<evidence type="ECO:0000259" key="1">
    <source>
        <dbReference type="Pfam" id="PF10000"/>
    </source>
</evidence>
<dbReference type="InterPro" id="IPR027795">
    <property type="entry name" value="CASTOR_ACT_dom"/>
</dbReference>
<protein>
    <submittedName>
        <fullName evidence="3">Acetyltransferase</fullName>
    </submittedName>
</protein>
<evidence type="ECO:0000313" key="4">
    <source>
        <dbReference type="Proteomes" id="UP000245618"/>
    </source>
</evidence>
<dbReference type="PANTHER" id="PTHR39199">
    <property type="entry name" value="BLR5128 PROTEIN"/>
    <property type="match status" value="1"/>
</dbReference>
<dbReference type="GO" id="GO:0016740">
    <property type="term" value="F:transferase activity"/>
    <property type="evidence" value="ECO:0007669"/>
    <property type="project" value="UniProtKB-KW"/>
</dbReference>
<comment type="caution">
    <text evidence="3">The sequence shown here is derived from an EMBL/GenBank/DDBJ whole genome shotgun (WGS) entry which is preliminary data.</text>
</comment>
<accession>A0A2U1JVH9</accession>
<dbReference type="InterPro" id="IPR018717">
    <property type="entry name" value="DUF2241"/>
</dbReference>
<name>A0A2U1JVH9_9FLAO</name>
<keyword evidence="3" id="KW-0808">Transferase</keyword>
<evidence type="ECO:0000259" key="2">
    <source>
        <dbReference type="Pfam" id="PF13840"/>
    </source>
</evidence>
<reference evidence="3 4" key="1">
    <citation type="submission" date="2018-04" db="EMBL/GenBank/DDBJ databases">
        <title>Flavobacterium sp. nov., isolated from glacier ice.</title>
        <authorList>
            <person name="Liu Q."/>
            <person name="Xin Y.-H."/>
        </authorList>
    </citation>
    <scope>NUCLEOTIDE SEQUENCE [LARGE SCALE GENOMIC DNA]</scope>
    <source>
        <strain evidence="3 4">LB2P30</strain>
    </source>
</reference>
<dbReference type="Proteomes" id="UP000245618">
    <property type="component" value="Unassembled WGS sequence"/>
</dbReference>
<feature type="domain" description="CASTOR ACT" evidence="2">
    <location>
        <begin position="70"/>
        <end position="126"/>
    </location>
</feature>
<dbReference type="Pfam" id="PF13840">
    <property type="entry name" value="ACT_7"/>
    <property type="match status" value="1"/>
</dbReference>
<dbReference type="Pfam" id="PF10000">
    <property type="entry name" value="ACT_3"/>
    <property type="match status" value="1"/>
</dbReference>
<dbReference type="Gene3D" id="3.30.2130.10">
    <property type="entry name" value="VC0802-like"/>
    <property type="match status" value="1"/>
</dbReference>
<gene>
    <name evidence="3" type="ORF">DB891_10060</name>
</gene>
<dbReference type="SUPFAM" id="SSF55021">
    <property type="entry name" value="ACT-like"/>
    <property type="match status" value="2"/>
</dbReference>
<dbReference type="InterPro" id="IPR045865">
    <property type="entry name" value="ACT-like_dom_sf"/>
</dbReference>